<comment type="similarity">
    <text evidence="1">Belongs to the DCK/DGK family.</text>
</comment>
<name>A0AAD7T7Y6_9TELE</name>
<organism evidence="10 11">
    <name type="scientific">Aldrovandia affinis</name>
    <dbReference type="NCBI Taxonomy" id="143900"/>
    <lineage>
        <taxon>Eukaryota</taxon>
        <taxon>Metazoa</taxon>
        <taxon>Chordata</taxon>
        <taxon>Craniata</taxon>
        <taxon>Vertebrata</taxon>
        <taxon>Euteleostomi</taxon>
        <taxon>Actinopterygii</taxon>
        <taxon>Neopterygii</taxon>
        <taxon>Teleostei</taxon>
        <taxon>Notacanthiformes</taxon>
        <taxon>Halosauridae</taxon>
        <taxon>Aldrovandia</taxon>
    </lineage>
</organism>
<evidence type="ECO:0000256" key="1">
    <source>
        <dbReference type="ARBA" id="ARBA00007420"/>
    </source>
</evidence>
<evidence type="ECO:0000256" key="4">
    <source>
        <dbReference type="ARBA" id="ARBA00022741"/>
    </source>
</evidence>
<sequence>MYRALSLTFALRSMRLTVGSGVKIKSVSLFHRTGNAKAIQSVVTGRNLGSSICHDKSSVVDKTILSVGTRRTCLSTQLHTDAKKMDAVSRVKRVSIEGNIAVGKSTFAQLLQSANQDWEIAQEPVSKWQNVESASSQTEANPQQTVSNLLQMMYQDSHRWSYTFQTFSCMSRLRTQLQPPPTRLLSSEGTPVQVFERSVYSDRYIFALNMFELGYINSTEWAVYQDTHTFLLEQFDRRIQLEGVIYLRAPPKTCMDRLGKRGRAEEQGVQLEYLETLHTQHENWLVHKSTELHFEHLKQVPVLIVDASLEFEGNQEVQGRLLTQVQTFFDGL</sequence>
<dbReference type="InterPro" id="IPR027417">
    <property type="entry name" value="P-loop_NTPase"/>
</dbReference>
<evidence type="ECO:0000313" key="11">
    <source>
        <dbReference type="Proteomes" id="UP001221898"/>
    </source>
</evidence>
<keyword evidence="5" id="KW-0418">Kinase</keyword>
<evidence type="ECO:0000313" key="10">
    <source>
        <dbReference type="EMBL" id="KAJ8415567.1"/>
    </source>
</evidence>
<keyword evidence="11" id="KW-1185">Reference proteome</keyword>
<dbReference type="InterPro" id="IPR031314">
    <property type="entry name" value="DNK_dom"/>
</dbReference>
<dbReference type="GO" id="GO:0005524">
    <property type="term" value="F:ATP binding"/>
    <property type="evidence" value="ECO:0007669"/>
    <property type="project" value="UniProtKB-KW"/>
</dbReference>
<protein>
    <recommendedName>
        <fullName evidence="7">deoxyguanosine kinase</fullName>
        <ecNumber evidence="7">2.7.1.113</ecNumber>
    </recommendedName>
</protein>
<comment type="subunit">
    <text evidence="2">Homodimer.</text>
</comment>
<comment type="catalytic activity">
    <reaction evidence="8">
        <text>2'-deoxyguanosine + ATP = dGMP + ADP + H(+)</text>
        <dbReference type="Rhea" id="RHEA:19201"/>
        <dbReference type="ChEBI" id="CHEBI:15378"/>
        <dbReference type="ChEBI" id="CHEBI:17172"/>
        <dbReference type="ChEBI" id="CHEBI:30616"/>
        <dbReference type="ChEBI" id="CHEBI:57673"/>
        <dbReference type="ChEBI" id="CHEBI:456216"/>
        <dbReference type="EC" id="2.7.1.113"/>
    </reaction>
</comment>
<keyword evidence="3" id="KW-0808">Transferase</keyword>
<dbReference type="PANTHER" id="PTHR10513">
    <property type="entry name" value="DEOXYNUCLEOSIDE KINASE"/>
    <property type="match status" value="1"/>
</dbReference>
<dbReference type="FunFam" id="3.40.50.300:FF:000461">
    <property type="entry name" value="Deoxycytidine kinase"/>
    <property type="match status" value="1"/>
</dbReference>
<dbReference type="Gene3D" id="3.40.50.300">
    <property type="entry name" value="P-loop containing nucleotide triphosphate hydrolases"/>
    <property type="match status" value="1"/>
</dbReference>
<evidence type="ECO:0000256" key="5">
    <source>
        <dbReference type="ARBA" id="ARBA00022777"/>
    </source>
</evidence>
<dbReference type="SUPFAM" id="SSF52540">
    <property type="entry name" value="P-loop containing nucleoside triphosphate hydrolases"/>
    <property type="match status" value="1"/>
</dbReference>
<proteinExistence type="inferred from homology"/>
<gene>
    <name evidence="10" type="ORF">AAFF_G00425470</name>
</gene>
<dbReference type="Pfam" id="PF01712">
    <property type="entry name" value="dNK"/>
    <property type="match status" value="1"/>
</dbReference>
<dbReference type="EC" id="2.7.1.113" evidence="7"/>
<evidence type="ECO:0000256" key="3">
    <source>
        <dbReference type="ARBA" id="ARBA00022679"/>
    </source>
</evidence>
<dbReference type="CDD" id="cd01673">
    <property type="entry name" value="dNK"/>
    <property type="match status" value="1"/>
</dbReference>
<feature type="domain" description="Deoxynucleoside kinase" evidence="9">
    <location>
        <begin position="94"/>
        <end position="328"/>
    </location>
</feature>
<keyword evidence="4" id="KW-0547">Nucleotide-binding</keyword>
<dbReference type="Proteomes" id="UP001221898">
    <property type="component" value="Unassembled WGS sequence"/>
</dbReference>
<reference evidence="10" key="1">
    <citation type="journal article" date="2023" name="Science">
        <title>Genome structures resolve the early diversification of teleost fishes.</title>
        <authorList>
            <person name="Parey E."/>
            <person name="Louis A."/>
            <person name="Montfort J."/>
            <person name="Bouchez O."/>
            <person name="Roques C."/>
            <person name="Iampietro C."/>
            <person name="Lluch J."/>
            <person name="Castinel A."/>
            <person name="Donnadieu C."/>
            <person name="Desvignes T."/>
            <person name="Floi Bucao C."/>
            <person name="Jouanno E."/>
            <person name="Wen M."/>
            <person name="Mejri S."/>
            <person name="Dirks R."/>
            <person name="Jansen H."/>
            <person name="Henkel C."/>
            <person name="Chen W.J."/>
            <person name="Zahm M."/>
            <person name="Cabau C."/>
            <person name="Klopp C."/>
            <person name="Thompson A.W."/>
            <person name="Robinson-Rechavi M."/>
            <person name="Braasch I."/>
            <person name="Lecointre G."/>
            <person name="Bobe J."/>
            <person name="Postlethwait J.H."/>
            <person name="Berthelot C."/>
            <person name="Roest Crollius H."/>
            <person name="Guiguen Y."/>
        </authorList>
    </citation>
    <scope>NUCLEOTIDE SEQUENCE</scope>
    <source>
        <strain evidence="10">NC1722</strain>
    </source>
</reference>
<evidence type="ECO:0000256" key="8">
    <source>
        <dbReference type="ARBA" id="ARBA00047656"/>
    </source>
</evidence>
<dbReference type="PANTHER" id="PTHR10513:SF8">
    <property type="entry name" value="DEOXYGUANOSINE KINASE, MITOCHONDRIAL"/>
    <property type="match status" value="1"/>
</dbReference>
<evidence type="ECO:0000256" key="2">
    <source>
        <dbReference type="ARBA" id="ARBA00011738"/>
    </source>
</evidence>
<keyword evidence="6" id="KW-0067">ATP-binding</keyword>
<evidence type="ECO:0000259" key="9">
    <source>
        <dbReference type="Pfam" id="PF01712"/>
    </source>
</evidence>
<dbReference type="GO" id="GO:0004138">
    <property type="term" value="F:deoxyguanosine kinase activity"/>
    <property type="evidence" value="ECO:0007669"/>
    <property type="project" value="UniProtKB-EC"/>
</dbReference>
<dbReference type="AlphaFoldDB" id="A0AAD7T7Y6"/>
<accession>A0AAD7T7Y6</accession>
<evidence type="ECO:0000256" key="6">
    <source>
        <dbReference type="ARBA" id="ARBA00022840"/>
    </source>
</evidence>
<comment type="caution">
    <text evidence="10">The sequence shown here is derived from an EMBL/GenBank/DDBJ whole genome shotgun (WGS) entry which is preliminary data.</text>
</comment>
<evidence type="ECO:0000256" key="7">
    <source>
        <dbReference type="ARBA" id="ARBA00039043"/>
    </source>
</evidence>
<dbReference type="EMBL" id="JAINUG010000009">
    <property type="protein sequence ID" value="KAJ8415567.1"/>
    <property type="molecule type" value="Genomic_DNA"/>
</dbReference>
<dbReference type="InterPro" id="IPR050566">
    <property type="entry name" value="Deoxyribonucleoside_kinase"/>
</dbReference>
<dbReference type="GO" id="GO:0005739">
    <property type="term" value="C:mitochondrion"/>
    <property type="evidence" value="ECO:0007669"/>
    <property type="project" value="TreeGrafter"/>
</dbReference>